<dbReference type="PANTHER" id="PTHR11138:SF5">
    <property type="entry name" value="METHIONYL-TRNA FORMYLTRANSFERASE, MITOCHONDRIAL"/>
    <property type="match status" value="1"/>
</dbReference>
<proteinExistence type="predicted"/>
<name>A0A3N4LZH7_9PEZI</name>
<protein>
    <recommendedName>
        <fullName evidence="1">methionyl-tRNA formyltransferase</fullName>
        <ecNumber evidence="1">2.1.2.9</ecNumber>
    </recommendedName>
</protein>
<keyword evidence="3" id="KW-0808">Transferase</keyword>
<dbReference type="EC" id="2.1.2.9" evidence="1"/>
<evidence type="ECO:0000313" key="3">
    <source>
        <dbReference type="EMBL" id="RPB28324.1"/>
    </source>
</evidence>
<evidence type="ECO:0000256" key="1">
    <source>
        <dbReference type="ARBA" id="ARBA00012261"/>
    </source>
</evidence>
<dbReference type="GO" id="GO:0004479">
    <property type="term" value="F:methionyl-tRNA formyltransferase activity"/>
    <property type="evidence" value="ECO:0007669"/>
    <property type="project" value="UniProtKB-EC"/>
</dbReference>
<feature type="non-terminal residue" evidence="3">
    <location>
        <position position="335"/>
    </location>
</feature>
<dbReference type="InterPro" id="IPR041711">
    <property type="entry name" value="Met-tRNA-FMT_N"/>
</dbReference>
<dbReference type="GO" id="GO:0005739">
    <property type="term" value="C:mitochondrion"/>
    <property type="evidence" value="ECO:0007669"/>
    <property type="project" value="TreeGrafter"/>
</dbReference>
<dbReference type="InterPro" id="IPR002376">
    <property type="entry name" value="Formyl_transf_N"/>
</dbReference>
<dbReference type="InParanoid" id="A0A3N4LZH7"/>
<dbReference type="SUPFAM" id="SSF53328">
    <property type="entry name" value="Formyltransferase"/>
    <property type="match status" value="1"/>
</dbReference>
<evidence type="ECO:0000259" key="2">
    <source>
        <dbReference type="Pfam" id="PF00551"/>
    </source>
</evidence>
<dbReference type="EMBL" id="ML121529">
    <property type="protein sequence ID" value="RPB28324.1"/>
    <property type="molecule type" value="Genomic_DNA"/>
</dbReference>
<dbReference type="Gene3D" id="3.40.50.12230">
    <property type="match status" value="1"/>
</dbReference>
<feature type="domain" description="Formyl transferase N-terminal" evidence="2">
    <location>
        <begin position="3"/>
        <end position="187"/>
    </location>
</feature>
<gene>
    <name evidence="3" type="ORF">L211DRAFT_757166</name>
</gene>
<dbReference type="Proteomes" id="UP000267821">
    <property type="component" value="Unassembled WGS sequence"/>
</dbReference>
<organism evidence="3 4">
    <name type="scientific">Terfezia boudieri ATCC MYA-4762</name>
    <dbReference type="NCBI Taxonomy" id="1051890"/>
    <lineage>
        <taxon>Eukaryota</taxon>
        <taxon>Fungi</taxon>
        <taxon>Dikarya</taxon>
        <taxon>Ascomycota</taxon>
        <taxon>Pezizomycotina</taxon>
        <taxon>Pezizomycetes</taxon>
        <taxon>Pezizales</taxon>
        <taxon>Pezizaceae</taxon>
        <taxon>Terfezia</taxon>
    </lineage>
</organism>
<dbReference type="CDD" id="cd08646">
    <property type="entry name" value="FMT_core_Met-tRNA-FMT_N"/>
    <property type="match status" value="1"/>
</dbReference>
<dbReference type="Pfam" id="PF00551">
    <property type="entry name" value="Formyl_trans_N"/>
    <property type="match status" value="1"/>
</dbReference>
<evidence type="ECO:0000313" key="4">
    <source>
        <dbReference type="Proteomes" id="UP000267821"/>
    </source>
</evidence>
<dbReference type="InterPro" id="IPR036477">
    <property type="entry name" value="Formyl_transf_N_sf"/>
</dbReference>
<sequence length="335" mass="37589">PLRILFCGSDHFSATSLKALYQEHKRDPHLIESIDVVTRGDKRVGRGLKTIKEVPAKIAAEELKLPLHEIDTFTGWHPPTPLGGPLNLIVAVSFGRRVPARILNYTLYGGINVHPSLLPTYRGAAPIYHALLNNASFTGVTIQTLHPVLFDHGTILFQSPEIPIPKGMDYQTLHDSLAILGAQMLVHTCRNRLFKKPFQVIESKYPPSEAPKINPEYHSRISWERQTAEDLERYCGTLGTLWCRLGPVDNPDRRKRVILSHLTSWADDKLNLDESAQPGQWRYHETGSKTGLLLIKCRAGWVEVSGIKIEGKTRTQGGEWARSMAANKRGPFVFT</sequence>
<reference evidence="3 4" key="1">
    <citation type="journal article" date="2018" name="Nat. Ecol. Evol.">
        <title>Pezizomycetes genomes reveal the molecular basis of ectomycorrhizal truffle lifestyle.</title>
        <authorList>
            <person name="Murat C."/>
            <person name="Payen T."/>
            <person name="Noel B."/>
            <person name="Kuo A."/>
            <person name="Morin E."/>
            <person name="Chen J."/>
            <person name="Kohler A."/>
            <person name="Krizsan K."/>
            <person name="Balestrini R."/>
            <person name="Da Silva C."/>
            <person name="Montanini B."/>
            <person name="Hainaut M."/>
            <person name="Levati E."/>
            <person name="Barry K.W."/>
            <person name="Belfiori B."/>
            <person name="Cichocki N."/>
            <person name="Clum A."/>
            <person name="Dockter R.B."/>
            <person name="Fauchery L."/>
            <person name="Guy J."/>
            <person name="Iotti M."/>
            <person name="Le Tacon F."/>
            <person name="Lindquist E.A."/>
            <person name="Lipzen A."/>
            <person name="Malagnac F."/>
            <person name="Mello A."/>
            <person name="Molinier V."/>
            <person name="Miyauchi S."/>
            <person name="Poulain J."/>
            <person name="Riccioni C."/>
            <person name="Rubini A."/>
            <person name="Sitrit Y."/>
            <person name="Splivallo R."/>
            <person name="Traeger S."/>
            <person name="Wang M."/>
            <person name="Zifcakova L."/>
            <person name="Wipf D."/>
            <person name="Zambonelli A."/>
            <person name="Paolocci F."/>
            <person name="Nowrousian M."/>
            <person name="Ottonello S."/>
            <person name="Baldrian P."/>
            <person name="Spatafora J.W."/>
            <person name="Henrissat B."/>
            <person name="Nagy L.G."/>
            <person name="Aury J.M."/>
            <person name="Wincker P."/>
            <person name="Grigoriev I.V."/>
            <person name="Bonfante P."/>
            <person name="Martin F.M."/>
        </authorList>
    </citation>
    <scope>NUCLEOTIDE SEQUENCE [LARGE SCALE GENOMIC DNA]</scope>
    <source>
        <strain evidence="3 4">ATCC MYA-4762</strain>
    </source>
</reference>
<dbReference type="PANTHER" id="PTHR11138">
    <property type="entry name" value="METHIONYL-TRNA FORMYLTRANSFERASE"/>
    <property type="match status" value="1"/>
</dbReference>
<feature type="non-terminal residue" evidence="3">
    <location>
        <position position="1"/>
    </location>
</feature>
<dbReference type="AlphaFoldDB" id="A0A3N4LZH7"/>
<keyword evidence="4" id="KW-1185">Reference proteome</keyword>
<dbReference type="OrthoDB" id="10268103at2759"/>
<dbReference type="FunCoup" id="A0A3N4LZH7">
    <property type="interactions" value="268"/>
</dbReference>
<accession>A0A3N4LZH7</accession>
<dbReference type="STRING" id="1051890.A0A3N4LZH7"/>